<feature type="transmembrane region" description="Helical" evidence="2">
    <location>
        <begin position="139"/>
        <end position="156"/>
    </location>
</feature>
<keyword evidence="2" id="KW-0472">Membrane</keyword>
<sequence length="309" mass="35625">MDAFEKQQRIESINGIIKVRWFIVAIIVGLGFILKAKYFGWVGGFQGDFLSGYLKMGAFGLAAFGYNFIFWFFMRRLRRRPIEKISDRALNIMAALQIIPDQLMFTLVYYNTGTVDGMSFLFYFISVFLASSIYKSKGIILTGLLSGFFYTGLLIVEYQGLIPHLNTYQGVTLFGSPYVTRGKIISFIFYIGIMTFAAAFLSNLIRNREKKLREQRDQLSGQTQLLTVQTQELTETRDYLHEALTKSDKARSELEKTKEEQQKTNLELKAKLEEVEKYGQVTTGRELKMIELKDKIKTLEQRIGDLEKK</sequence>
<feature type="transmembrane region" description="Helical" evidence="2">
    <location>
        <begin position="21"/>
        <end position="41"/>
    </location>
</feature>
<proteinExistence type="predicted"/>
<evidence type="ECO:0000256" key="1">
    <source>
        <dbReference type="SAM" id="Coils"/>
    </source>
</evidence>
<evidence type="ECO:0000313" key="4">
    <source>
        <dbReference type="Proteomes" id="UP000179099"/>
    </source>
</evidence>
<accession>A0A1G2F6E0</accession>
<dbReference type="STRING" id="1801992.A2Y98_01600"/>
<organism evidence="3 4">
    <name type="scientific">Candidatus Portnoybacteria bacterium RBG_19FT_COMBO_36_7</name>
    <dbReference type="NCBI Taxonomy" id="1801992"/>
    <lineage>
        <taxon>Bacteria</taxon>
        <taxon>Candidatus Portnoyibacteriota</taxon>
    </lineage>
</organism>
<feature type="transmembrane region" description="Helical" evidence="2">
    <location>
        <begin position="53"/>
        <end position="73"/>
    </location>
</feature>
<feature type="transmembrane region" description="Helical" evidence="2">
    <location>
        <begin position="184"/>
        <end position="205"/>
    </location>
</feature>
<feature type="transmembrane region" description="Helical" evidence="2">
    <location>
        <begin position="117"/>
        <end position="134"/>
    </location>
</feature>
<reference evidence="3 4" key="1">
    <citation type="journal article" date="2016" name="Nat. Commun.">
        <title>Thousands of microbial genomes shed light on interconnected biogeochemical processes in an aquifer system.</title>
        <authorList>
            <person name="Anantharaman K."/>
            <person name="Brown C.T."/>
            <person name="Hug L.A."/>
            <person name="Sharon I."/>
            <person name="Castelle C.J."/>
            <person name="Probst A.J."/>
            <person name="Thomas B.C."/>
            <person name="Singh A."/>
            <person name="Wilkins M.J."/>
            <person name="Karaoz U."/>
            <person name="Brodie E.L."/>
            <person name="Williams K.H."/>
            <person name="Hubbard S.S."/>
            <person name="Banfield J.F."/>
        </authorList>
    </citation>
    <scope>NUCLEOTIDE SEQUENCE [LARGE SCALE GENOMIC DNA]</scope>
</reference>
<keyword evidence="2" id="KW-1133">Transmembrane helix</keyword>
<gene>
    <name evidence="3" type="ORF">A2Y98_01600</name>
</gene>
<evidence type="ECO:0000256" key="2">
    <source>
        <dbReference type="SAM" id="Phobius"/>
    </source>
</evidence>
<dbReference type="Proteomes" id="UP000179099">
    <property type="component" value="Unassembled WGS sequence"/>
</dbReference>
<comment type="caution">
    <text evidence="3">The sequence shown here is derived from an EMBL/GenBank/DDBJ whole genome shotgun (WGS) entry which is preliminary data.</text>
</comment>
<dbReference type="EMBL" id="MHMW01000028">
    <property type="protein sequence ID" value="OGZ33609.1"/>
    <property type="molecule type" value="Genomic_DNA"/>
</dbReference>
<name>A0A1G2F6E0_9BACT</name>
<evidence type="ECO:0000313" key="3">
    <source>
        <dbReference type="EMBL" id="OGZ33609.1"/>
    </source>
</evidence>
<keyword evidence="1" id="KW-0175">Coiled coil</keyword>
<feature type="coiled-coil region" evidence="1">
    <location>
        <begin position="198"/>
        <end position="309"/>
    </location>
</feature>
<feature type="transmembrane region" description="Helical" evidence="2">
    <location>
        <begin position="94"/>
        <end position="111"/>
    </location>
</feature>
<dbReference type="AlphaFoldDB" id="A0A1G2F6E0"/>
<keyword evidence="2" id="KW-0812">Transmembrane</keyword>
<protein>
    <submittedName>
        <fullName evidence="3">Uncharacterized protein</fullName>
    </submittedName>
</protein>